<dbReference type="PROSITE" id="PS00194">
    <property type="entry name" value="THIOREDOXIN_1"/>
    <property type="match status" value="1"/>
</dbReference>
<dbReference type="CDD" id="cd02947">
    <property type="entry name" value="TRX_family"/>
    <property type="match status" value="1"/>
</dbReference>
<reference evidence="4 5" key="1">
    <citation type="journal article" date="2008" name="PLoS Genet.">
        <title>Genomic islands in the pathogenic filamentous fungus Aspergillus fumigatus.</title>
        <authorList>
            <person name="Fedorova N.D."/>
            <person name="Khaldi N."/>
            <person name="Joardar V.S."/>
            <person name="Maiti R."/>
            <person name="Amedeo P."/>
            <person name="Anderson M.J."/>
            <person name="Crabtree J."/>
            <person name="Silva J.C."/>
            <person name="Badger J.H."/>
            <person name="Albarraq A."/>
            <person name="Angiuoli S."/>
            <person name="Bussey H."/>
            <person name="Bowyer P."/>
            <person name="Cotty P.J."/>
            <person name="Dyer P.S."/>
            <person name="Egan A."/>
            <person name="Galens K."/>
            <person name="Fraser-Liggett C.M."/>
            <person name="Haas B.J."/>
            <person name="Inman J.M."/>
            <person name="Kent R."/>
            <person name="Lemieux S."/>
            <person name="Malavazi I."/>
            <person name="Orvis J."/>
            <person name="Roemer T."/>
            <person name="Ronning C.M."/>
            <person name="Sundaram J.P."/>
            <person name="Sutton G."/>
            <person name="Turner G."/>
            <person name="Venter J.C."/>
            <person name="White O.R."/>
            <person name="Whitty B.R."/>
            <person name="Youngman P."/>
            <person name="Wolfe K.H."/>
            <person name="Goldman G.H."/>
            <person name="Wortman J.R."/>
            <person name="Jiang B."/>
            <person name="Denning D.W."/>
            <person name="Nierman W.C."/>
        </authorList>
    </citation>
    <scope>NUCLEOTIDE SEQUENCE [LARGE SCALE GENOMIC DNA]</scope>
    <source>
        <strain evidence="5">CBS 144.89 / FGSC A1163 / CEA10</strain>
    </source>
</reference>
<dbReference type="PROSITE" id="PS51354">
    <property type="entry name" value="GLUTAREDOXIN_2"/>
    <property type="match status" value="1"/>
</dbReference>
<dbReference type="InterPro" id="IPR036249">
    <property type="entry name" value="Thioredoxin-like_sf"/>
</dbReference>
<dbReference type="Pfam" id="PF00085">
    <property type="entry name" value="Thioredoxin"/>
    <property type="match status" value="1"/>
</dbReference>
<dbReference type="EMBL" id="DS499600">
    <property type="protein sequence ID" value="EDP49102.1"/>
    <property type="molecule type" value="Genomic_DNA"/>
</dbReference>
<dbReference type="InterPro" id="IPR005746">
    <property type="entry name" value="Thioredoxin"/>
</dbReference>
<organism evidence="4 5">
    <name type="scientific">Aspergillus fumigatus (strain CBS 144.89 / FGSC A1163 / CEA10)</name>
    <name type="common">Neosartorya fumigata</name>
    <dbReference type="NCBI Taxonomy" id="451804"/>
    <lineage>
        <taxon>Eukaryota</taxon>
        <taxon>Fungi</taxon>
        <taxon>Dikarya</taxon>
        <taxon>Ascomycota</taxon>
        <taxon>Pezizomycotina</taxon>
        <taxon>Eurotiomycetes</taxon>
        <taxon>Eurotiomycetidae</taxon>
        <taxon>Eurotiales</taxon>
        <taxon>Aspergillaceae</taxon>
        <taxon>Aspergillus</taxon>
        <taxon>Aspergillus subgen. Fumigati</taxon>
    </lineage>
</organism>
<feature type="domain" description="Thioredoxin" evidence="3">
    <location>
        <begin position="1"/>
        <end position="116"/>
    </location>
</feature>
<proteinExistence type="inferred from homology"/>
<protein>
    <submittedName>
        <fullName evidence="4">Thioredoxin, putative</fullName>
    </submittedName>
</protein>
<dbReference type="InterPro" id="IPR013766">
    <property type="entry name" value="Thioredoxin_domain"/>
</dbReference>
<keyword evidence="5" id="KW-1185">Reference proteome</keyword>
<name>B0YAQ9_ASPFC</name>
<dbReference type="Gene3D" id="3.40.30.10">
    <property type="entry name" value="Glutaredoxin"/>
    <property type="match status" value="1"/>
</dbReference>
<keyword evidence="2" id="KW-1015">Disulfide bond</keyword>
<comment type="similarity">
    <text evidence="1">Belongs to the thioredoxin family.</text>
</comment>
<dbReference type="PhylomeDB" id="B0YAQ9"/>
<evidence type="ECO:0000259" key="3">
    <source>
        <dbReference type="PROSITE" id="PS51352"/>
    </source>
</evidence>
<dbReference type="OrthoDB" id="10263751at2759"/>
<dbReference type="FunFam" id="3.40.30.10:FF:000245">
    <property type="entry name" value="Thioredoxin"/>
    <property type="match status" value="1"/>
</dbReference>
<dbReference type="PANTHER" id="PTHR46115">
    <property type="entry name" value="THIOREDOXIN-LIKE PROTEIN 1"/>
    <property type="match status" value="1"/>
</dbReference>
<evidence type="ECO:0000256" key="2">
    <source>
        <dbReference type="ARBA" id="ARBA00023157"/>
    </source>
</evidence>
<dbReference type="SUPFAM" id="SSF52833">
    <property type="entry name" value="Thioredoxin-like"/>
    <property type="match status" value="1"/>
</dbReference>
<dbReference type="GO" id="GO:0015035">
    <property type="term" value="F:protein-disulfide reductase activity"/>
    <property type="evidence" value="ECO:0007669"/>
    <property type="project" value="InterPro"/>
</dbReference>
<gene>
    <name evidence="4" type="ORF">AFUB_085510</name>
</gene>
<dbReference type="Proteomes" id="UP000001699">
    <property type="component" value="Unassembled WGS sequence"/>
</dbReference>
<dbReference type="PRINTS" id="PR00421">
    <property type="entry name" value="THIOREDOXIN"/>
</dbReference>
<sequence>MPVTEITSAKLSTHGRFEQFKELTDGDKPVVIDFWATWCGPCKAISPLFEKMSDNPEYGNVGFYKVDVDEQEQVSQEVGIRAMPTFVLFKNGYKIGEAVGAAPPRLEGLLNTARSL</sequence>
<evidence type="ECO:0000313" key="4">
    <source>
        <dbReference type="EMBL" id="EDP49102.1"/>
    </source>
</evidence>
<dbReference type="HOGENOM" id="CLU_090389_14_0_1"/>
<dbReference type="NCBIfam" id="TIGR01068">
    <property type="entry name" value="thioredoxin"/>
    <property type="match status" value="1"/>
</dbReference>
<dbReference type="PROSITE" id="PS51352">
    <property type="entry name" value="THIOREDOXIN_2"/>
    <property type="match status" value="1"/>
</dbReference>
<evidence type="ECO:0000313" key="5">
    <source>
        <dbReference type="Proteomes" id="UP000001699"/>
    </source>
</evidence>
<accession>B0YAQ9</accession>
<evidence type="ECO:0000256" key="1">
    <source>
        <dbReference type="ARBA" id="ARBA00008987"/>
    </source>
</evidence>
<dbReference type="AlphaFoldDB" id="B0YAQ9"/>
<dbReference type="InterPro" id="IPR017937">
    <property type="entry name" value="Thioredoxin_CS"/>
</dbReference>